<sequence length="160" mass="18460">MLQKIESTGTPFAQGDWDQQNIDSSISSVETPTFNESHTAKLVSTNNLLSERLTLRFADEITTLYEPDNVETMDLVDDFDYVNLEERNAQNRIKLLSRKYARKSLSQEESARLDMLTERLRNLIPEISEAEIQQMEQFTEILERTARSAEEIADELNITL</sequence>
<comment type="caution">
    <text evidence="1">The sequence shown here is derived from an EMBL/GenBank/DDBJ whole genome shotgun (WGS) entry which is preliminary data.</text>
</comment>
<dbReference type="STRING" id="1818881.A3196_06265"/>
<reference evidence="1 2" key="1">
    <citation type="submission" date="2016-03" db="EMBL/GenBank/DDBJ databases">
        <title>Chemosynthetic sulphur-oxidizing symbionts of marine invertebrate animals are capable of nitrogen fixation.</title>
        <authorList>
            <person name="Petersen J.M."/>
            <person name="Kemper A."/>
            <person name="Gruber-Vodicka H."/>
            <person name="Cardini U."/>
            <person name="Geest Mvander."/>
            <person name="Kleiner M."/>
            <person name="Bulgheresi S."/>
            <person name="Fussmann M."/>
            <person name="Herbold C."/>
            <person name="Seah B.K.B."/>
            <person name="Antony C.Paul."/>
            <person name="Liu D."/>
            <person name="Belitz A."/>
            <person name="Weber M."/>
        </authorList>
    </citation>
    <scope>NUCLEOTIDE SEQUENCE [LARGE SCALE GENOMIC DNA]</scope>
    <source>
        <strain evidence="1">G_D</strain>
    </source>
</reference>
<protein>
    <submittedName>
        <fullName evidence="1">Uncharacterized protein</fullName>
    </submittedName>
</protein>
<dbReference type="Proteomes" id="UP000094849">
    <property type="component" value="Unassembled WGS sequence"/>
</dbReference>
<gene>
    <name evidence="1" type="ORF">A3196_06265</name>
</gene>
<dbReference type="AlphaFoldDB" id="A0A1E2UPC3"/>
<name>A0A1E2UPC3_9GAMM</name>
<organism evidence="1 2">
    <name type="scientific">Candidatus Thiodiazotropha endoloripes</name>
    <dbReference type="NCBI Taxonomy" id="1818881"/>
    <lineage>
        <taxon>Bacteria</taxon>
        <taxon>Pseudomonadati</taxon>
        <taxon>Pseudomonadota</taxon>
        <taxon>Gammaproteobacteria</taxon>
        <taxon>Chromatiales</taxon>
        <taxon>Sedimenticolaceae</taxon>
        <taxon>Candidatus Thiodiazotropha</taxon>
    </lineage>
</organism>
<dbReference type="EMBL" id="LVJZ01000003">
    <property type="protein sequence ID" value="ODB96394.1"/>
    <property type="molecule type" value="Genomic_DNA"/>
</dbReference>
<accession>A0A1E2UPC3</accession>
<evidence type="ECO:0000313" key="2">
    <source>
        <dbReference type="Proteomes" id="UP000094849"/>
    </source>
</evidence>
<evidence type="ECO:0000313" key="1">
    <source>
        <dbReference type="EMBL" id="ODB96394.1"/>
    </source>
</evidence>
<dbReference type="RefSeq" id="WP_069024265.1">
    <property type="nucleotide sequence ID" value="NZ_LVJZ01000003.1"/>
</dbReference>
<keyword evidence="2" id="KW-1185">Reference proteome</keyword>
<proteinExistence type="predicted"/>